<evidence type="ECO:0000313" key="2">
    <source>
        <dbReference type="EMBL" id="MBB6451601.1"/>
    </source>
</evidence>
<dbReference type="EMBL" id="JACHGH010000001">
    <property type="protein sequence ID" value="MBB6451601.1"/>
    <property type="molecule type" value="Genomic_DNA"/>
</dbReference>
<dbReference type="Pfam" id="PF22187">
    <property type="entry name" value="DUF6946"/>
    <property type="match status" value="1"/>
</dbReference>
<accession>A0A841PXU4</accession>
<gene>
    <name evidence="2" type="ORF">HNQ94_000022</name>
</gene>
<name>A0A841PXU4_9BACI</name>
<evidence type="ECO:0000259" key="1">
    <source>
        <dbReference type="Pfam" id="PF22187"/>
    </source>
</evidence>
<dbReference type="Proteomes" id="UP000581688">
    <property type="component" value="Unassembled WGS sequence"/>
</dbReference>
<evidence type="ECO:0000313" key="3">
    <source>
        <dbReference type="Proteomes" id="UP000581688"/>
    </source>
</evidence>
<dbReference type="RefSeq" id="WP_174496235.1">
    <property type="nucleotide sequence ID" value="NZ_CADDWK010000007.1"/>
</dbReference>
<sequence>MSKLFTPTKSAMDWRELLADPIKQWSPGYSAKTLAYCWEENPNDFPNCVKNVFNKSSKSTFQNMKLLFGFPEYKVHLPGGNRPSQNDIFVIAKGEEGLISIMVEGKVSESFDKTVEDWLGKAPSDGKRERLAFLTNELQLKSNNVSNIRYQLLHRTVSSVLEAKKLNIPNALMLVHSFSESYEGFDDYYAFAKLLGLHASKEDIIGPVYLNGINVYLGWVTGDRKFLLK</sequence>
<keyword evidence="3" id="KW-1185">Reference proteome</keyword>
<proteinExistence type="predicted"/>
<organism evidence="2 3">
    <name type="scientific">Salirhabdus euzebyi</name>
    <dbReference type="NCBI Taxonomy" id="394506"/>
    <lineage>
        <taxon>Bacteria</taxon>
        <taxon>Bacillati</taxon>
        <taxon>Bacillota</taxon>
        <taxon>Bacilli</taxon>
        <taxon>Bacillales</taxon>
        <taxon>Bacillaceae</taxon>
        <taxon>Salirhabdus</taxon>
    </lineage>
</organism>
<dbReference type="InterPro" id="IPR054024">
    <property type="entry name" value="DUF6946"/>
</dbReference>
<feature type="domain" description="DUF6946" evidence="1">
    <location>
        <begin position="7"/>
        <end position="223"/>
    </location>
</feature>
<comment type="caution">
    <text evidence="2">The sequence shown here is derived from an EMBL/GenBank/DDBJ whole genome shotgun (WGS) entry which is preliminary data.</text>
</comment>
<protein>
    <recommendedName>
        <fullName evidence="1">DUF6946 domain-containing protein</fullName>
    </recommendedName>
</protein>
<reference evidence="2 3" key="1">
    <citation type="submission" date="2020-08" db="EMBL/GenBank/DDBJ databases">
        <title>Genomic Encyclopedia of Type Strains, Phase IV (KMG-IV): sequencing the most valuable type-strain genomes for metagenomic binning, comparative biology and taxonomic classification.</title>
        <authorList>
            <person name="Goeker M."/>
        </authorList>
    </citation>
    <scope>NUCLEOTIDE SEQUENCE [LARGE SCALE GENOMIC DNA]</scope>
    <source>
        <strain evidence="2 3">DSM 19612</strain>
    </source>
</reference>
<dbReference type="AlphaFoldDB" id="A0A841PXU4"/>